<evidence type="ECO:0000256" key="1">
    <source>
        <dbReference type="SAM" id="MobiDB-lite"/>
    </source>
</evidence>
<comment type="caution">
    <text evidence="2">The sequence shown here is derived from an EMBL/GenBank/DDBJ whole genome shotgun (WGS) entry which is preliminary data.</text>
</comment>
<reference evidence="2 3" key="1">
    <citation type="submission" date="2021-08" db="EMBL/GenBank/DDBJ databases">
        <authorList>
            <person name="Peeters C."/>
        </authorList>
    </citation>
    <scope>NUCLEOTIDE SEQUENCE [LARGE SCALE GENOMIC DNA]</scope>
    <source>
        <strain evidence="2 3">LMG 32289</strain>
    </source>
</reference>
<name>A0ABM8XP48_9BURK</name>
<proteinExistence type="predicted"/>
<organism evidence="2 3">
    <name type="scientific">Cupriavidus pampae</name>
    <dbReference type="NCBI Taxonomy" id="659251"/>
    <lineage>
        <taxon>Bacteria</taxon>
        <taxon>Pseudomonadati</taxon>
        <taxon>Pseudomonadota</taxon>
        <taxon>Betaproteobacteria</taxon>
        <taxon>Burkholderiales</taxon>
        <taxon>Burkholderiaceae</taxon>
        <taxon>Cupriavidus</taxon>
    </lineage>
</organism>
<gene>
    <name evidence="2" type="ORF">LMG32289_05018</name>
</gene>
<dbReference type="EMBL" id="CAJZAG010000010">
    <property type="protein sequence ID" value="CAG9182031.1"/>
    <property type="molecule type" value="Genomic_DNA"/>
</dbReference>
<accession>A0ABM8XP48</accession>
<feature type="region of interest" description="Disordered" evidence="1">
    <location>
        <begin position="1"/>
        <end position="26"/>
    </location>
</feature>
<evidence type="ECO:0000313" key="2">
    <source>
        <dbReference type="EMBL" id="CAG9182031.1"/>
    </source>
</evidence>
<evidence type="ECO:0000313" key="3">
    <source>
        <dbReference type="Proteomes" id="UP000706525"/>
    </source>
</evidence>
<dbReference type="Proteomes" id="UP000706525">
    <property type="component" value="Unassembled WGS sequence"/>
</dbReference>
<feature type="compositionally biased region" description="Basic and acidic residues" evidence="1">
    <location>
        <begin position="1"/>
        <end position="10"/>
    </location>
</feature>
<sequence>MADITAEQKSRNPATTGPTRSATVESLIVNPQAHNRTDAEANRFDQELDIPFGSLEAAAMAELPYTFSQSGTCARYYNEYFG</sequence>
<protein>
    <submittedName>
        <fullName evidence="2">Uncharacterized protein</fullName>
    </submittedName>
</protein>
<feature type="compositionally biased region" description="Polar residues" evidence="1">
    <location>
        <begin position="11"/>
        <end position="24"/>
    </location>
</feature>
<keyword evidence="3" id="KW-1185">Reference proteome</keyword>